<name>A0AAQ4DWI4_AMBAM</name>
<evidence type="ECO:0000313" key="3">
    <source>
        <dbReference type="Proteomes" id="UP001321473"/>
    </source>
</evidence>
<dbReference type="InterPro" id="IPR001283">
    <property type="entry name" value="CRISP-related"/>
</dbReference>
<evidence type="ECO:0000259" key="1">
    <source>
        <dbReference type="SMART" id="SM00198"/>
    </source>
</evidence>
<dbReference type="SUPFAM" id="SSF55797">
    <property type="entry name" value="PR-1-like"/>
    <property type="match status" value="1"/>
</dbReference>
<proteinExistence type="predicted"/>
<dbReference type="PRINTS" id="PR00837">
    <property type="entry name" value="V5TPXLIKE"/>
</dbReference>
<feature type="domain" description="SCP" evidence="1">
    <location>
        <begin position="1"/>
        <end position="156"/>
    </location>
</feature>
<dbReference type="PROSITE" id="PS01009">
    <property type="entry name" value="CRISP_1"/>
    <property type="match status" value="1"/>
</dbReference>
<dbReference type="GO" id="GO:0005576">
    <property type="term" value="C:extracellular region"/>
    <property type="evidence" value="ECO:0007669"/>
    <property type="project" value="InterPro"/>
</dbReference>
<protein>
    <recommendedName>
        <fullName evidence="1">SCP domain-containing protein</fullName>
    </recommendedName>
</protein>
<dbReference type="CDD" id="cd05380">
    <property type="entry name" value="CAP_euk"/>
    <property type="match status" value="1"/>
</dbReference>
<reference evidence="2 3" key="1">
    <citation type="journal article" date="2023" name="Arcadia Sci">
        <title>De novo assembly of a long-read Amblyomma americanum tick genome.</title>
        <authorList>
            <person name="Chou S."/>
            <person name="Poskanzer K.E."/>
            <person name="Rollins M."/>
            <person name="Thuy-Boun P.S."/>
        </authorList>
    </citation>
    <scope>NUCLEOTIDE SEQUENCE [LARGE SCALE GENOMIC DNA]</scope>
    <source>
        <strain evidence="2">F_SG_1</strain>
        <tissue evidence="2">Salivary glands</tissue>
    </source>
</reference>
<dbReference type="Proteomes" id="UP001321473">
    <property type="component" value="Unassembled WGS sequence"/>
</dbReference>
<dbReference type="Pfam" id="PF00188">
    <property type="entry name" value="CAP"/>
    <property type="match status" value="1"/>
</dbReference>
<dbReference type="PANTHER" id="PTHR10334">
    <property type="entry name" value="CYSTEINE-RICH SECRETORY PROTEIN-RELATED"/>
    <property type="match status" value="1"/>
</dbReference>
<dbReference type="SMART" id="SM00198">
    <property type="entry name" value="SCP"/>
    <property type="match status" value="1"/>
</dbReference>
<dbReference type="EMBL" id="JARKHS020025964">
    <property type="protein sequence ID" value="KAK8766824.1"/>
    <property type="molecule type" value="Genomic_DNA"/>
</dbReference>
<dbReference type="Gene3D" id="3.40.33.10">
    <property type="entry name" value="CAP"/>
    <property type="match status" value="1"/>
</dbReference>
<dbReference type="AlphaFoldDB" id="A0AAQ4DWI4"/>
<dbReference type="InterPro" id="IPR014044">
    <property type="entry name" value="CAP_dom"/>
</dbReference>
<dbReference type="InterPro" id="IPR018244">
    <property type="entry name" value="Allrgn_V5/Tpx1_CS"/>
</dbReference>
<accession>A0AAQ4DWI4</accession>
<gene>
    <name evidence="2" type="ORF">V5799_006397</name>
</gene>
<dbReference type="InterPro" id="IPR035940">
    <property type="entry name" value="CAP_sf"/>
</dbReference>
<evidence type="ECO:0000313" key="2">
    <source>
        <dbReference type="EMBL" id="KAK8766824.1"/>
    </source>
</evidence>
<organism evidence="2 3">
    <name type="scientific">Amblyomma americanum</name>
    <name type="common">Lone star tick</name>
    <dbReference type="NCBI Taxonomy" id="6943"/>
    <lineage>
        <taxon>Eukaryota</taxon>
        <taxon>Metazoa</taxon>
        <taxon>Ecdysozoa</taxon>
        <taxon>Arthropoda</taxon>
        <taxon>Chelicerata</taxon>
        <taxon>Arachnida</taxon>
        <taxon>Acari</taxon>
        <taxon>Parasitiformes</taxon>
        <taxon>Ixodida</taxon>
        <taxon>Ixodoidea</taxon>
        <taxon>Ixodidae</taxon>
        <taxon>Amblyomminae</taxon>
        <taxon>Amblyomma</taxon>
    </lineage>
</organism>
<sequence length="201" mass="22454">MVALGKLQGFPPAVNMARLVWDEELAFVAQAKAEQCTSAKGEYNHDNWHDRFTTKFKATGQNLVFRGINFSFSSTDWPGRIKEWFMEYDDYPSEQRLEFRPLPTSKSMIGHFTQLVWAKTSYVGCGFVEYSIIRAVNLTHMQLYVCNYAVTGNVFRKPLYQEGPACSACPKGTVCDNAFGLCGITAADKESGTTKKTSGPA</sequence>
<comment type="caution">
    <text evidence="2">The sequence shown here is derived from an EMBL/GenBank/DDBJ whole genome shotgun (WGS) entry which is preliminary data.</text>
</comment>
<keyword evidence="3" id="KW-1185">Reference proteome</keyword>